<feature type="region of interest" description="Disordered" evidence="1">
    <location>
        <begin position="1"/>
        <end position="27"/>
    </location>
</feature>
<dbReference type="AlphaFoldDB" id="Q0UX72"/>
<accession>Q0UX72</accession>
<evidence type="ECO:0000256" key="1">
    <source>
        <dbReference type="SAM" id="MobiDB-lite"/>
    </source>
</evidence>
<name>Q0UX72_PHANO</name>
<proteinExistence type="predicted"/>
<dbReference type="GeneID" id="5971059"/>
<dbReference type="EMBL" id="CH445329">
    <property type="protein sequence ID" value="EAT88847.1"/>
    <property type="molecule type" value="Genomic_DNA"/>
</dbReference>
<organism evidence="2 3">
    <name type="scientific">Phaeosphaeria nodorum (strain SN15 / ATCC MYA-4574 / FGSC 10173)</name>
    <name type="common">Glume blotch fungus</name>
    <name type="synonym">Parastagonospora nodorum</name>
    <dbReference type="NCBI Taxonomy" id="321614"/>
    <lineage>
        <taxon>Eukaryota</taxon>
        <taxon>Fungi</taxon>
        <taxon>Dikarya</taxon>
        <taxon>Ascomycota</taxon>
        <taxon>Pezizomycotina</taxon>
        <taxon>Dothideomycetes</taxon>
        <taxon>Pleosporomycetidae</taxon>
        <taxon>Pleosporales</taxon>
        <taxon>Pleosporineae</taxon>
        <taxon>Phaeosphaeriaceae</taxon>
        <taxon>Parastagonospora</taxon>
    </lineage>
</organism>
<protein>
    <submittedName>
        <fullName evidence="2">Uncharacterized protein</fullName>
    </submittedName>
</protein>
<dbReference type="KEGG" id="pno:SNOG_03642"/>
<evidence type="ECO:0000313" key="3">
    <source>
        <dbReference type="Proteomes" id="UP000001055"/>
    </source>
</evidence>
<sequence>MHDAPSVYSQPHSSDLSDSSSTNFQPVKKLQTPTISFHDGVVLAHDNSIELRKHALAGKAFE</sequence>
<gene>
    <name evidence="2" type="ORF">SNOG_03642</name>
</gene>
<reference evidence="3" key="1">
    <citation type="journal article" date="2007" name="Plant Cell">
        <title>Dothideomycete-plant interactions illuminated by genome sequencing and EST analysis of the wheat pathogen Stagonospora nodorum.</title>
        <authorList>
            <person name="Hane J.K."/>
            <person name="Lowe R.G."/>
            <person name="Solomon P.S."/>
            <person name="Tan K.C."/>
            <person name="Schoch C.L."/>
            <person name="Spatafora J.W."/>
            <person name="Crous P.W."/>
            <person name="Kodira C."/>
            <person name="Birren B.W."/>
            <person name="Galagan J.E."/>
            <person name="Torriani S.F."/>
            <person name="McDonald B.A."/>
            <person name="Oliver R.P."/>
        </authorList>
    </citation>
    <scope>NUCLEOTIDE SEQUENCE [LARGE SCALE GENOMIC DNA]</scope>
    <source>
        <strain evidence="3">SN15 / ATCC MYA-4574 / FGSC 10173</strain>
    </source>
</reference>
<dbReference type="InParanoid" id="Q0UX72"/>
<evidence type="ECO:0000313" key="2">
    <source>
        <dbReference type="EMBL" id="EAT88847.1"/>
    </source>
</evidence>
<dbReference type="Proteomes" id="UP000001055">
    <property type="component" value="Unassembled WGS sequence"/>
</dbReference>
<dbReference type="RefSeq" id="XP_001794196.1">
    <property type="nucleotide sequence ID" value="XM_001794144.1"/>
</dbReference>
<dbReference type="HOGENOM" id="CLU_2904940_0_0_1"/>